<reference evidence="3 4" key="1">
    <citation type="submission" date="2013-05" db="EMBL/GenBank/DDBJ databases">
        <title>Genome sequence of Streptomyces sparsogenes DSM 40356.</title>
        <authorList>
            <person name="Coyne S."/>
            <person name="Seebeck F.P."/>
        </authorList>
    </citation>
    <scope>NUCLEOTIDE SEQUENCE [LARGE SCALE GENOMIC DNA]</scope>
    <source>
        <strain evidence="3 4">DSM 40356</strain>
    </source>
</reference>
<dbReference type="RefSeq" id="WP_076972021.1">
    <property type="nucleotide sequence ID" value="NZ_ASQP01000432.1"/>
</dbReference>
<dbReference type="InterPro" id="IPR003736">
    <property type="entry name" value="PAAI_dom"/>
</dbReference>
<dbReference type="CDD" id="cd03443">
    <property type="entry name" value="PaaI_thioesterase"/>
    <property type="match status" value="1"/>
</dbReference>
<dbReference type="Pfam" id="PF03061">
    <property type="entry name" value="4HBT"/>
    <property type="match status" value="1"/>
</dbReference>
<gene>
    <name evidence="3" type="ORF">SPAR_34136</name>
</gene>
<accession>A0A1R1S9I0</accession>
<dbReference type="AlphaFoldDB" id="A0A1R1S9I0"/>
<dbReference type="GO" id="GO:0005829">
    <property type="term" value="C:cytosol"/>
    <property type="evidence" value="ECO:0007669"/>
    <property type="project" value="TreeGrafter"/>
</dbReference>
<dbReference type="PANTHER" id="PTHR43240">
    <property type="entry name" value="1,4-DIHYDROXY-2-NAPHTHOYL-COA THIOESTERASE 1"/>
    <property type="match status" value="1"/>
</dbReference>
<dbReference type="Proteomes" id="UP000186168">
    <property type="component" value="Unassembled WGS sequence"/>
</dbReference>
<dbReference type="PANTHER" id="PTHR43240:SF1">
    <property type="entry name" value="BLR5584 PROTEIN"/>
    <property type="match status" value="1"/>
</dbReference>
<evidence type="ECO:0000256" key="1">
    <source>
        <dbReference type="ARBA" id="ARBA00022801"/>
    </source>
</evidence>
<organism evidence="3 4">
    <name type="scientific">Streptomyces sparsogenes DSM 40356</name>
    <dbReference type="NCBI Taxonomy" id="1331668"/>
    <lineage>
        <taxon>Bacteria</taxon>
        <taxon>Bacillati</taxon>
        <taxon>Actinomycetota</taxon>
        <taxon>Actinomycetes</taxon>
        <taxon>Kitasatosporales</taxon>
        <taxon>Streptomycetaceae</taxon>
        <taxon>Streptomyces</taxon>
    </lineage>
</organism>
<dbReference type="Gene3D" id="3.10.129.10">
    <property type="entry name" value="Hotdog Thioesterase"/>
    <property type="match status" value="1"/>
</dbReference>
<keyword evidence="1" id="KW-0378">Hydrolase</keyword>
<name>A0A1R1S9I0_9ACTN</name>
<protein>
    <submittedName>
        <fullName evidence="3">Phenylacetic acid degradation-like protein</fullName>
    </submittedName>
</protein>
<comment type="caution">
    <text evidence="3">The sequence shown here is derived from an EMBL/GenBank/DDBJ whole genome shotgun (WGS) entry which is preliminary data.</text>
</comment>
<keyword evidence="4" id="KW-1185">Reference proteome</keyword>
<evidence type="ECO:0000313" key="3">
    <source>
        <dbReference type="EMBL" id="OMI34898.1"/>
    </source>
</evidence>
<proteinExistence type="predicted"/>
<dbReference type="InterPro" id="IPR029069">
    <property type="entry name" value="HotDog_dom_sf"/>
</dbReference>
<evidence type="ECO:0000259" key="2">
    <source>
        <dbReference type="Pfam" id="PF03061"/>
    </source>
</evidence>
<feature type="domain" description="Thioesterase" evidence="2">
    <location>
        <begin position="72"/>
        <end position="149"/>
    </location>
</feature>
<evidence type="ECO:0000313" key="4">
    <source>
        <dbReference type="Proteomes" id="UP000186168"/>
    </source>
</evidence>
<dbReference type="SUPFAM" id="SSF54637">
    <property type="entry name" value="Thioesterase/thiol ester dehydrase-isomerase"/>
    <property type="match status" value="1"/>
</dbReference>
<dbReference type="InterPro" id="IPR006683">
    <property type="entry name" value="Thioestr_dom"/>
</dbReference>
<dbReference type="EMBL" id="ASQP01000432">
    <property type="protein sequence ID" value="OMI34898.1"/>
    <property type="molecule type" value="Genomic_DNA"/>
</dbReference>
<sequence>MSRSRTYTWEDPALPAAAAAGGSGLEFLRDMAAGRVPGPPIAATLGLALEEAEHGRVVFSLEPGEEHYNPIGSVHGGVYATLLDSAAGCAVHSTLPRGVAYTSLDLTVKFLRPITVHTGKVRAVGTVLSAGRRTALAQAELYDTDDRRLAHATSSCLLFPVPDGA</sequence>
<dbReference type="GO" id="GO:0061522">
    <property type="term" value="F:1,4-dihydroxy-2-naphthoyl-CoA thioesterase activity"/>
    <property type="evidence" value="ECO:0007669"/>
    <property type="project" value="TreeGrafter"/>
</dbReference>
<dbReference type="NCBIfam" id="TIGR00369">
    <property type="entry name" value="unchar_dom_1"/>
    <property type="match status" value="1"/>
</dbReference>